<evidence type="ECO:0000313" key="12">
    <source>
        <dbReference type="EMBL" id="MBC3396609.1"/>
    </source>
</evidence>
<dbReference type="GO" id="GO:0015562">
    <property type="term" value="F:efflux transmembrane transporter activity"/>
    <property type="evidence" value="ECO:0007669"/>
    <property type="project" value="InterPro"/>
</dbReference>
<keyword evidence="11" id="KW-1133">Transmembrane helix</keyword>
<keyword evidence="5 10" id="KW-0472">Membrane</keyword>
<dbReference type="PANTHER" id="PTHR30203">
    <property type="entry name" value="OUTER MEMBRANE CATION EFFLUX PROTEIN"/>
    <property type="match status" value="1"/>
</dbReference>
<dbReference type="PANTHER" id="PTHR30203:SF20">
    <property type="entry name" value="MULTIDRUG RESISTANCE OUTER MEMBRANE PROTEIN MDTP-RELATED"/>
    <property type="match status" value="1"/>
</dbReference>
<evidence type="ECO:0000256" key="10">
    <source>
        <dbReference type="RuleBase" id="RU362097"/>
    </source>
</evidence>
<evidence type="ECO:0000256" key="7">
    <source>
        <dbReference type="ARBA" id="ARBA00023237"/>
    </source>
</evidence>
<name>A0A923FRG9_9PSED</name>
<comment type="subcellular location">
    <subcellularLocation>
        <location evidence="10">Cell outer membrane</location>
        <topology evidence="10">Lipid-anchor</topology>
    </subcellularLocation>
</comment>
<sequence length="491" mass="52310">MPRCISTELKTLSVWVLTLTLGGCIGTGGIAPQGKALSANQLATDEAIRQAAGEARWPTRRWWKSYGDSQLDRWIALAVQDSPSLAVAAARVRQAKAMAGVAQAAESLQINAQSTLKRHNWPTDQFYGPGELADTTTWDNNAALGLSYALDLWGRERNASEQAVDLAHTSVAEARQAQLELQNNIVRAYIQFSLHYAQRDIVAATLAQQEQIRQLAQKRLDGGIGTHFEVSQAQAPLPETHRQLDALEEAIALSRNQLAALAGKGPGDGASLQRPSLALGAPLKLPSALPAELLGQRPDVVAARWQVAAQARGVDVARAGFYPNVDLVGSLGYMATGGGALEFLTGKKLTYNVGPAISLPIFDAGRLRGALGEAAAGHDIAVAHYNQTLVDALKSVSDQLIRRESMDKQQAFAAESVAAAQRTYDIAMVAFQRGLTDYLNVLNAQSLLFKQQQVLQQVEAARLTAHADLVTALGGGLEAGSDVPAVSHGAK</sequence>
<dbReference type="NCBIfam" id="TIGR01845">
    <property type="entry name" value="outer_NodT"/>
    <property type="match status" value="1"/>
</dbReference>
<keyword evidence="14" id="KW-1185">Reference proteome</keyword>
<organism evidence="12">
    <name type="scientific">Pseudomonas marvdashtae</name>
    <dbReference type="NCBI Taxonomy" id="2745500"/>
    <lineage>
        <taxon>Bacteria</taxon>
        <taxon>Pseudomonadati</taxon>
        <taxon>Pseudomonadota</taxon>
        <taxon>Gammaproteobacteria</taxon>
        <taxon>Pseudomonadales</taxon>
        <taxon>Pseudomonadaceae</taxon>
        <taxon>Pseudomonas</taxon>
    </lineage>
</organism>
<dbReference type="InterPro" id="IPR003423">
    <property type="entry name" value="OMP_efflux"/>
</dbReference>
<proteinExistence type="inferred from homology"/>
<reference evidence="12" key="2">
    <citation type="submission" date="2020-07" db="EMBL/GenBank/DDBJ databases">
        <authorList>
            <person name="Lood C."/>
            <person name="Girard L."/>
        </authorList>
    </citation>
    <scope>NUCLEOTIDE SEQUENCE</scope>
    <source>
        <strain evidence="12">SWRI102</strain>
    </source>
</reference>
<dbReference type="Proteomes" id="UP000659438">
    <property type="component" value="Unassembled WGS sequence"/>
</dbReference>
<evidence type="ECO:0000313" key="13">
    <source>
        <dbReference type="EMBL" id="MBV4550446.1"/>
    </source>
</evidence>
<dbReference type="EMBL" id="JABWQX010000005">
    <property type="protein sequence ID" value="MBC3396609.1"/>
    <property type="molecule type" value="Genomic_DNA"/>
</dbReference>
<comment type="similarity">
    <text evidence="1 10">Belongs to the outer membrane factor (OMF) (TC 1.B.17) family.</text>
</comment>
<dbReference type="Pfam" id="PF02321">
    <property type="entry name" value="OEP"/>
    <property type="match status" value="2"/>
</dbReference>
<evidence type="ECO:0000256" key="4">
    <source>
        <dbReference type="ARBA" id="ARBA00022729"/>
    </source>
</evidence>
<reference evidence="13" key="3">
    <citation type="submission" date="2021-06" db="EMBL/GenBank/DDBJ databases">
        <title>Updating the genus Pseudomonas: Description of 43 new species and partition of the Pseudomonas putida group.</title>
        <authorList>
            <person name="Girard L."/>
            <person name="Lood C."/>
            <person name="Vandamme P."/>
            <person name="Rokni-Zadeh H."/>
            <person name="Van Noort V."/>
            <person name="Hofte M."/>
            <person name="Lavigne R."/>
            <person name="De Mot R."/>
        </authorList>
    </citation>
    <scope>NUCLEOTIDE SEQUENCE</scope>
    <source>
        <strain evidence="13">SWRI102</strain>
    </source>
</reference>
<evidence type="ECO:0000313" key="14">
    <source>
        <dbReference type="Proteomes" id="UP000659438"/>
    </source>
</evidence>
<evidence type="ECO:0000256" key="3">
    <source>
        <dbReference type="ARBA" id="ARBA00022692"/>
    </source>
</evidence>
<dbReference type="PROSITE" id="PS51257">
    <property type="entry name" value="PROKAR_LIPOPROTEIN"/>
    <property type="match status" value="1"/>
</dbReference>
<evidence type="ECO:0000256" key="2">
    <source>
        <dbReference type="ARBA" id="ARBA00022452"/>
    </source>
</evidence>
<dbReference type="InterPro" id="IPR010131">
    <property type="entry name" value="MdtP/NodT-like"/>
</dbReference>
<reference evidence="12 14" key="1">
    <citation type="journal article" date="2020" name="Microorganisms">
        <title>Reliable Identification of Environmental Pseudomonas Isolates Using the rpoD Gene.</title>
        <authorList>
            <consortium name="The Broad Institute Genome Sequencing Platform"/>
            <person name="Girard L."/>
            <person name="Lood C."/>
            <person name="Rokni-Zadeh H."/>
            <person name="van Noort V."/>
            <person name="Lavigne R."/>
            <person name="De Mot R."/>
        </authorList>
    </citation>
    <scope>NUCLEOTIDE SEQUENCE</scope>
    <source>
        <strain evidence="12 14">SWRI102</strain>
    </source>
</reference>
<dbReference type="AlphaFoldDB" id="A0A923FRG9"/>
<keyword evidence="4" id="KW-0732">Signal</keyword>
<keyword evidence="2 10" id="KW-1134">Transmembrane beta strand</keyword>
<keyword evidence="3 10" id="KW-0812">Transmembrane</keyword>
<gene>
    <name evidence="13" type="ORF">HU742_004725</name>
    <name evidence="12" type="ORF">HU742_15455</name>
</gene>
<evidence type="ECO:0000256" key="1">
    <source>
        <dbReference type="ARBA" id="ARBA00007613"/>
    </source>
</evidence>
<accession>A0A923FRG9</accession>
<keyword evidence="8 10" id="KW-0449">Lipoprotein</keyword>
<dbReference type="Gene3D" id="2.20.200.10">
    <property type="entry name" value="Outer membrane efflux proteins (OEP)"/>
    <property type="match status" value="1"/>
</dbReference>
<dbReference type="EMBL" id="JABWQX020000001">
    <property type="protein sequence ID" value="MBV4550446.1"/>
    <property type="molecule type" value="Genomic_DNA"/>
</dbReference>
<dbReference type="RefSeq" id="WP_186643798.1">
    <property type="nucleotide sequence ID" value="NZ_JABWQX020000001.1"/>
</dbReference>
<dbReference type="SUPFAM" id="SSF56954">
    <property type="entry name" value="Outer membrane efflux proteins (OEP)"/>
    <property type="match status" value="1"/>
</dbReference>
<feature type="transmembrane region" description="Helical" evidence="11">
    <location>
        <begin position="12"/>
        <end position="31"/>
    </location>
</feature>
<evidence type="ECO:0000256" key="11">
    <source>
        <dbReference type="SAM" id="Phobius"/>
    </source>
</evidence>
<comment type="function">
    <text evidence="9">Could be involved in resistance to puromycin, acriflavine and tetraphenylarsonium chloride.</text>
</comment>
<dbReference type="GO" id="GO:0009279">
    <property type="term" value="C:cell outer membrane"/>
    <property type="evidence" value="ECO:0007669"/>
    <property type="project" value="UniProtKB-SubCell"/>
</dbReference>
<dbReference type="Gene3D" id="1.20.1600.10">
    <property type="entry name" value="Outer membrane efflux proteins (OEP)"/>
    <property type="match status" value="1"/>
</dbReference>
<comment type="caution">
    <text evidence="12">The sequence shown here is derived from an EMBL/GenBank/DDBJ whole genome shotgun (WGS) entry which is preliminary data.</text>
</comment>
<evidence type="ECO:0000256" key="9">
    <source>
        <dbReference type="ARBA" id="ARBA00037313"/>
    </source>
</evidence>
<evidence type="ECO:0000256" key="8">
    <source>
        <dbReference type="ARBA" id="ARBA00023288"/>
    </source>
</evidence>
<keyword evidence="7" id="KW-0998">Cell outer membrane</keyword>
<protein>
    <submittedName>
        <fullName evidence="12">Efflux transporter outer membrane subunit</fullName>
    </submittedName>
</protein>
<keyword evidence="6 10" id="KW-0564">Palmitate</keyword>
<evidence type="ECO:0000256" key="6">
    <source>
        <dbReference type="ARBA" id="ARBA00023139"/>
    </source>
</evidence>
<evidence type="ECO:0000256" key="5">
    <source>
        <dbReference type="ARBA" id="ARBA00023136"/>
    </source>
</evidence>